<evidence type="ECO:0000259" key="6">
    <source>
        <dbReference type="Pfam" id="PF18876"/>
    </source>
</evidence>
<feature type="compositionally biased region" description="Basic and acidic residues" evidence="5">
    <location>
        <begin position="1"/>
        <end position="19"/>
    </location>
</feature>
<feature type="region of interest" description="Disordered" evidence="5">
    <location>
        <begin position="942"/>
        <end position="974"/>
    </location>
</feature>
<feature type="compositionally biased region" description="Polar residues" evidence="5">
    <location>
        <begin position="216"/>
        <end position="248"/>
    </location>
</feature>
<reference evidence="8" key="1">
    <citation type="submission" date="2012-01" db="EMBL/GenBank/DDBJ databases">
        <title>The Genome Sequence of Oreochromis niloticus (Nile Tilapia).</title>
        <authorList>
            <consortium name="Broad Institute Genome Assembly Team"/>
            <consortium name="Broad Institute Sequencing Platform"/>
            <person name="Di Palma F."/>
            <person name="Johnson J."/>
            <person name="Lander E.S."/>
            <person name="Lindblad-Toh K."/>
        </authorList>
    </citation>
    <scope>NUCLEOTIDE SEQUENCE [LARGE SCALE GENOMIC DNA]</scope>
</reference>
<feature type="region of interest" description="Disordered" evidence="5">
    <location>
        <begin position="676"/>
        <end position="719"/>
    </location>
</feature>
<evidence type="ECO:0000256" key="5">
    <source>
        <dbReference type="SAM" id="MobiDB-lite"/>
    </source>
</evidence>
<evidence type="ECO:0000313" key="8">
    <source>
        <dbReference type="Proteomes" id="UP000005207"/>
    </source>
</evidence>
<dbReference type="Pfam" id="PF05110">
    <property type="entry name" value="AF-4"/>
    <property type="match status" value="2"/>
</dbReference>
<dbReference type="Pfam" id="PF18876">
    <property type="entry name" value="AFF4_CHD"/>
    <property type="match status" value="1"/>
</dbReference>
<feature type="compositionally biased region" description="Basic and acidic residues" evidence="5">
    <location>
        <begin position="519"/>
        <end position="538"/>
    </location>
</feature>
<feature type="compositionally biased region" description="Low complexity" evidence="5">
    <location>
        <begin position="71"/>
        <end position="84"/>
    </location>
</feature>
<feature type="region of interest" description="Disordered" evidence="5">
    <location>
        <begin position="1"/>
        <end position="37"/>
    </location>
</feature>
<feature type="compositionally biased region" description="Low complexity" evidence="5">
    <location>
        <begin position="172"/>
        <end position="193"/>
    </location>
</feature>
<protein>
    <submittedName>
        <fullName evidence="7">ALF transcription elongation factor 4</fullName>
    </submittedName>
</protein>
<feature type="compositionally biased region" description="Basic and acidic residues" evidence="5">
    <location>
        <begin position="804"/>
        <end position="820"/>
    </location>
</feature>
<reference evidence="7" key="3">
    <citation type="submission" date="2025-09" db="UniProtKB">
        <authorList>
            <consortium name="Ensembl"/>
        </authorList>
    </citation>
    <scope>IDENTIFICATION</scope>
</reference>
<feature type="compositionally biased region" description="Low complexity" evidence="5">
    <location>
        <begin position="382"/>
        <end position="403"/>
    </location>
</feature>
<evidence type="ECO:0000256" key="2">
    <source>
        <dbReference type="ARBA" id="ARBA00007354"/>
    </source>
</evidence>
<dbReference type="Proteomes" id="UP000005207">
    <property type="component" value="Linkage group LG10"/>
</dbReference>
<dbReference type="AlphaFoldDB" id="I3JP25"/>
<feature type="region of interest" description="Disordered" evidence="5">
    <location>
        <begin position="738"/>
        <end position="820"/>
    </location>
</feature>
<evidence type="ECO:0000256" key="3">
    <source>
        <dbReference type="ARBA" id="ARBA00022553"/>
    </source>
</evidence>
<feature type="domain" description="AF4/FMR2 C-terminal homology" evidence="6">
    <location>
        <begin position="817"/>
        <end position="1069"/>
    </location>
</feature>
<dbReference type="InterPro" id="IPR043640">
    <property type="entry name" value="AF4/FMR2_CHD"/>
</dbReference>
<keyword evidence="3" id="KW-0597">Phosphoprotein</keyword>
<evidence type="ECO:0000313" key="7">
    <source>
        <dbReference type="Ensembl" id="ENSONIP00000010619.2"/>
    </source>
</evidence>
<dbReference type="PANTHER" id="PTHR10528:SF15">
    <property type="entry name" value="AF4_FMR2 FAMILY MEMBER 4"/>
    <property type="match status" value="1"/>
</dbReference>
<sequence>MNREDRNVLRMKERERRNQEIQQGGGEAFPANSPLFPEPYKVVSKEDKLSSRIQSMLGNYDEMKEPIGDTLPKLNSKPSNSSSSSEEKSGPPLFGGDQRCGGSSQSSKWTPVGPAAGGSSSQSQKRSGLQGGHSTQRSNGGGSGSSNSSQRGEVREKKSSKHSGGSDHSKSHTSSPAKGSLSSSSSHSRSSLSAEQHHNKDRYRSKSPRDREANWDSPSRVHTSFPSGQHSSQAFPPSLMSKPSTMLQKPTAYVRPMDGQETAEPKSSQAESYTGQSHSSTVGEMKSNGKASLTKLKIPSQPGSGDANCVDEILKEMTQSWPPPLTAIHTPCKTEPSKFPFPTKVSSSLDVCSYTTMTMFNALLLNSNNSEAADQSRDDSSSHSGSESSSGSDSESESSTTDSEANEQPRPASPEPEKPMANKWQLDNWFKKAKQFSPSSPVDNNSVPPKFKKDGRDNSSGRSYSSQGGGSKDSAAPTPSRDLRAAQKGAEGGRGRQKSPAQSEGGTNPRIRVGKKQPKKSEKPPVVEEPKGGLRVESEPAPEIPPHQPKAATKGSRKPSIKKEPKSSPRPTLTTPSSTAAQRKPKAATKTSQKSREFVDTDFSSSDSEGNDSIPSSSQTPKYTESIRTPVCVFSPGEERGLLSPLSDPEDRYPARQPQQQVLLVKIDLSLLSRIPGRPYKEPAEIKVEREDSLDRDSKDFSKQSSEKSSSKAKRKHKVEQISVLFVRNTFHFYLKADSKRSSEKKEEPVPSPSMSGLQRTIKAEHPSRKRTVSQSSTSLSSGTGSGKEGSHSTKGSSTSKHRKGEEKGRSTRDGKVGNEVHSADHYLQEAKKLKHNADALFDRFDKAVFYLDAVVSFIECGNALEKSAQEAKSPFPMYAETVELIKYTMKLKSYMAPDATPADKRLAVLCLRCQSLLYLRLFKLRKDSALKYSKTLTEHLKNSLSNTQAPSPGMGNKTAGMPSPVSPKLSPGTAGGYSAVSSASSTSSSVTIPQRIHQMAASYVQVTSNFLYATEVWDQAEQLSKEQKDFFTELDKVMGPLIFNTSSMTELVRYTRQGLHWLRLDAKVSP</sequence>
<feature type="compositionally biased region" description="Low complexity" evidence="5">
    <location>
        <begin position="569"/>
        <end position="579"/>
    </location>
</feature>
<feature type="compositionally biased region" description="Polar residues" evidence="5">
    <location>
        <begin position="265"/>
        <end position="282"/>
    </location>
</feature>
<feature type="compositionally biased region" description="Low complexity" evidence="5">
    <location>
        <begin position="773"/>
        <end position="783"/>
    </location>
</feature>
<feature type="compositionally biased region" description="Low complexity" evidence="5">
    <location>
        <begin position="437"/>
        <end position="449"/>
    </location>
</feature>
<comment type="subcellular location">
    <subcellularLocation>
        <location evidence="1">Nucleus</location>
    </subcellularLocation>
</comment>
<evidence type="ECO:0000256" key="1">
    <source>
        <dbReference type="ARBA" id="ARBA00004123"/>
    </source>
</evidence>
<dbReference type="Ensembl" id="ENSONIT00000010628.2">
    <property type="protein sequence ID" value="ENSONIP00000010619.2"/>
    <property type="gene ID" value="ENSONIG00000008446.2"/>
</dbReference>
<accession>I3JP25</accession>
<feature type="region of interest" description="Disordered" evidence="5">
    <location>
        <begin position="370"/>
        <end position="660"/>
    </location>
</feature>
<dbReference type="InterPro" id="IPR043639">
    <property type="entry name" value="AF4_int"/>
</dbReference>
<gene>
    <name evidence="7" type="primary">AFF4</name>
    <name evidence="7" type="synonym">aff4</name>
</gene>
<proteinExistence type="inferred from homology"/>
<dbReference type="GeneTree" id="ENSGT00950000182974"/>
<dbReference type="Gene3D" id="6.10.250.2670">
    <property type="match status" value="1"/>
</dbReference>
<feature type="compositionally biased region" description="Low complexity" evidence="5">
    <location>
        <begin position="117"/>
        <end position="128"/>
    </location>
</feature>
<evidence type="ECO:0000256" key="4">
    <source>
        <dbReference type="ARBA" id="ARBA00023242"/>
    </source>
</evidence>
<keyword evidence="8" id="KW-1185">Reference proteome</keyword>
<dbReference type="GO" id="GO:0010468">
    <property type="term" value="P:regulation of gene expression"/>
    <property type="evidence" value="ECO:0007669"/>
    <property type="project" value="InterPro"/>
</dbReference>
<name>I3JP25_ORENI</name>
<comment type="similarity">
    <text evidence="2">Belongs to the AF4 family.</text>
</comment>
<feature type="compositionally biased region" description="Basic and acidic residues" evidence="5">
    <location>
        <begin position="738"/>
        <end position="749"/>
    </location>
</feature>
<reference evidence="7" key="2">
    <citation type="submission" date="2025-08" db="UniProtKB">
        <authorList>
            <consortium name="Ensembl"/>
        </authorList>
    </citation>
    <scope>IDENTIFICATION</scope>
</reference>
<feature type="region of interest" description="Disordered" evidence="5">
    <location>
        <begin position="54"/>
        <end position="308"/>
    </location>
</feature>
<dbReference type="GO" id="GO:0032783">
    <property type="term" value="C:super elongation complex"/>
    <property type="evidence" value="ECO:0007669"/>
    <property type="project" value="TreeGrafter"/>
</dbReference>
<feature type="compositionally biased region" description="Basic and acidic residues" evidence="5">
    <location>
        <begin position="679"/>
        <end position="710"/>
    </location>
</feature>
<dbReference type="Pfam" id="PF18875">
    <property type="entry name" value="AF4_int"/>
    <property type="match status" value="1"/>
</dbReference>
<organism evidence="7 8">
    <name type="scientific">Oreochromis niloticus</name>
    <name type="common">Nile tilapia</name>
    <name type="synonym">Tilapia nilotica</name>
    <dbReference type="NCBI Taxonomy" id="8128"/>
    <lineage>
        <taxon>Eukaryota</taxon>
        <taxon>Metazoa</taxon>
        <taxon>Chordata</taxon>
        <taxon>Craniata</taxon>
        <taxon>Vertebrata</taxon>
        <taxon>Euteleostomi</taxon>
        <taxon>Actinopterygii</taxon>
        <taxon>Neopterygii</taxon>
        <taxon>Teleostei</taxon>
        <taxon>Neoteleostei</taxon>
        <taxon>Acanthomorphata</taxon>
        <taxon>Ovalentaria</taxon>
        <taxon>Cichlomorphae</taxon>
        <taxon>Cichliformes</taxon>
        <taxon>Cichlidae</taxon>
        <taxon>African cichlids</taxon>
        <taxon>Pseudocrenilabrinae</taxon>
        <taxon>Oreochromini</taxon>
        <taxon>Oreochromis</taxon>
    </lineage>
</organism>
<dbReference type="InterPro" id="IPR007797">
    <property type="entry name" value="AF4/FMR2"/>
</dbReference>
<keyword evidence="4" id="KW-0539">Nucleus</keyword>
<feature type="compositionally biased region" description="Polar residues" evidence="5">
    <location>
        <begin position="602"/>
        <end position="627"/>
    </location>
</feature>
<feature type="compositionally biased region" description="Basic and acidic residues" evidence="5">
    <location>
        <begin position="195"/>
        <end position="214"/>
    </location>
</feature>
<dbReference type="PANTHER" id="PTHR10528">
    <property type="entry name" value="AF4/FMR2 FAMILY MEMBER"/>
    <property type="match status" value="1"/>
</dbReference>